<dbReference type="GO" id="GO:0005655">
    <property type="term" value="C:nucleolar ribonuclease P complex"/>
    <property type="evidence" value="ECO:0007669"/>
    <property type="project" value="InterPro"/>
</dbReference>
<evidence type="ECO:0000313" key="3">
    <source>
        <dbReference type="Proteomes" id="UP000314986"/>
    </source>
</evidence>
<dbReference type="GO" id="GO:0001682">
    <property type="term" value="P:tRNA 5'-leader removal"/>
    <property type="evidence" value="ECO:0007669"/>
    <property type="project" value="InterPro"/>
</dbReference>
<reference evidence="2" key="5">
    <citation type="submission" date="2025-09" db="UniProtKB">
        <authorList>
            <consortium name="Ensembl"/>
        </authorList>
    </citation>
    <scope>IDENTIFICATION</scope>
</reference>
<dbReference type="InterPro" id="IPR042848">
    <property type="entry name" value="Rpp38"/>
</dbReference>
<reference evidence="2" key="4">
    <citation type="submission" date="2025-08" db="UniProtKB">
        <authorList>
            <consortium name="Ensembl"/>
        </authorList>
    </citation>
    <scope>IDENTIFICATION</scope>
</reference>
<dbReference type="Proteomes" id="UP000314986">
    <property type="component" value="Unassembled WGS sequence"/>
</dbReference>
<organism evidence="2 3">
    <name type="scientific">Callorhinchus milii</name>
    <name type="common">Ghost shark</name>
    <dbReference type="NCBI Taxonomy" id="7868"/>
    <lineage>
        <taxon>Eukaryota</taxon>
        <taxon>Metazoa</taxon>
        <taxon>Chordata</taxon>
        <taxon>Craniata</taxon>
        <taxon>Vertebrata</taxon>
        <taxon>Chondrichthyes</taxon>
        <taxon>Holocephali</taxon>
        <taxon>Chimaeriformes</taxon>
        <taxon>Callorhinchidae</taxon>
        <taxon>Callorhinchus</taxon>
    </lineage>
</organism>
<evidence type="ECO:0000256" key="1">
    <source>
        <dbReference type="SAM" id="MobiDB-lite"/>
    </source>
</evidence>
<feature type="region of interest" description="Disordered" evidence="1">
    <location>
        <begin position="39"/>
        <end position="73"/>
    </location>
</feature>
<dbReference type="Ensembl" id="ENSCMIT00000017038.1">
    <property type="protein sequence ID" value="ENSCMIP00000016706.1"/>
    <property type="gene ID" value="ENSCMIG00000008029.1"/>
</dbReference>
<sequence length="128" mass="14161">PSTNPAQVTKGGVCKVRPRLAGPLSTIFTVQNEGIAIGLGKIKPTHRPRKPRSSKESQEKPGTTESGQWPQQGWTFKEFRKQLAIGINEITRGLEKDELCLGLVYLSVKPDLMTQHLIDPDMKGVIQM</sequence>
<dbReference type="InParanoid" id="A0A4W3HKV9"/>
<dbReference type="GO" id="GO:0033204">
    <property type="term" value="F:ribonuclease P RNA binding"/>
    <property type="evidence" value="ECO:0007669"/>
    <property type="project" value="TreeGrafter"/>
</dbReference>
<reference evidence="3" key="1">
    <citation type="journal article" date="2006" name="Science">
        <title>Ancient noncoding elements conserved in the human genome.</title>
        <authorList>
            <person name="Venkatesh B."/>
            <person name="Kirkness E.F."/>
            <person name="Loh Y.H."/>
            <person name="Halpern A.L."/>
            <person name="Lee A.P."/>
            <person name="Johnson J."/>
            <person name="Dandona N."/>
            <person name="Viswanathan L.D."/>
            <person name="Tay A."/>
            <person name="Venter J.C."/>
            <person name="Strausberg R.L."/>
            <person name="Brenner S."/>
        </authorList>
    </citation>
    <scope>NUCLEOTIDE SEQUENCE [LARGE SCALE GENOMIC DNA]</scope>
</reference>
<dbReference type="STRING" id="7868.ENSCMIP00000016706"/>
<dbReference type="PANTHER" id="PTHR46948:SF1">
    <property type="entry name" value="RIBONUCLEASE P PROTEIN SUBUNIT P38"/>
    <property type="match status" value="1"/>
</dbReference>
<name>A0A4W3HKV9_CALMI</name>
<feature type="compositionally biased region" description="Basic residues" evidence="1">
    <location>
        <begin position="43"/>
        <end position="52"/>
    </location>
</feature>
<accession>A0A4W3HKV9</accession>
<dbReference type="GO" id="GO:0001650">
    <property type="term" value="C:fibrillar center"/>
    <property type="evidence" value="ECO:0007669"/>
    <property type="project" value="TreeGrafter"/>
</dbReference>
<protein>
    <submittedName>
        <fullName evidence="2">Uncharacterized protein</fullName>
    </submittedName>
</protein>
<dbReference type="PANTHER" id="PTHR46948">
    <property type="entry name" value="RIBONUCLEASE P PROTEIN SUBUNIT P38"/>
    <property type="match status" value="1"/>
</dbReference>
<feature type="compositionally biased region" description="Polar residues" evidence="1">
    <location>
        <begin position="60"/>
        <end position="73"/>
    </location>
</feature>
<reference evidence="3" key="2">
    <citation type="journal article" date="2007" name="PLoS Biol.">
        <title>Survey sequencing and comparative analysis of the elephant shark (Callorhinchus milii) genome.</title>
        <authorList>
            <person name="Venkatesh B."/>
            <person name="Kirkness E.F."/>
            <person name="Loh Y.H."/>
            <person name="Halpern A.L."/>
            <person name="Lee A.P."/>
            <person name="Johnson J."/>
            <person name="Dandona N."/>
            <person name="Viswanathan L.D."/>
            <person name="Tay A."/>
            <person name="Venter J.C."/>
            <person name="Strausberg R.L."/>
            <person name="Brenner S."/>
        </authorList>
    </citation>
    <scope>NUCLEOTIDE SEQUENCE [LARGE SCALE GENOMIC DNA]</scope>
</reference>
<proteinExistence type="predicted"/>
<dbReference type="GO" id="GO:0000172">
    <property type="term" value="C:ribonuclease MRP complex"/>
    <property type="evidence" value="ECO:0007669"/>
    <property type="project" value="InterPro"/>
</dbReference>
<dbReference type="GO" id="GO:0004526">
    <property type="term" value="F:ribonuclease P activity"/>
    <property type="evidence" value="ECO:0007669"/>
    <property type="project" value="TreeGrafter"/>
</dbReference>
<keyword evidence="3" id="KW-1185">Reference proteome</keyword>
<reference evidence="3" key="3">
    <citation type="journal article" date="2014" name="Nature">
        <title>Elephant shark genome provides unique insights into gnathostome evolution.</title>
        <authorList>
            <consortium name="International Elephant Shark Genome Sequencing Consortium"/>
            <person name="Venkatesh B."/>
            <person name="Lee A.P."/>
            <person name="Ravi V."/>
            <person name="Maurya A.K."/>
            <person name="Lian M.M."/>
            <person name="Swann J.B."/>
            <person name="Ohta Y."/>
            <person name="Flajnik M.F."/>
            <person name="Sutoh Y."/>
            <person name="Kasahara M."/>
            <person name="Hoon S."/>
            <person name="Gangu V."/>
            <person name="Roy S.W."/>
            <person name="Irimia M."/>
            <person name="Korzh V."/>
            <person name="Kondrychyn I."/>
            <person name="Lim Z.W."/>
            <person name="Tay B.H."/>
            <person name="Tohari S."/>
            <person name="Kong K.W."/>
            <person name="Ho S."/>
            <person name="Lorente-Galdos B."/>
            <person name="Quilez J."/>
            <person name="Marques-Bonet T."/>
            <person name="Raney B.J."/>
            <person name="Ingham P.W."/>
            <person name="Tay A."/>
            <person name="Hillier L.W."/>
            <person name="Minx P."/>
            <person name="Boehm T."/>
            <person name="Wilson R.K."/>
            <person name="Brenner S."/>
            <person name="Warren W.C."/>
        </authorList>
    </citation>
    <scope>NUCLEOTIDE SEQUENCE [LARGE SCALE GENOMIC DNA]</scope>
</reference>
<evidence type="ECO:0000313" key="2">
    <source>
        <dbReference type="Ensembl" id="ENSCMIP00000016706.1"/>
    </source>
</evidence>
<dbReference type="AlphaFoldDB" id="A0A4W3HKV9"/>